<dbReference type="Pfam" id="PF13715">
    <property type="entry name" value="CarbopepD_reg_2"/>
    <property type="match status" value="1"/>
</dbReference>
<evidence type="ECO:0000256" key="2">
    <source>
        <dbReference type="ARBA" id="ARBA00023136"/>
    </source>
</evidence>
<dbReference type="InterPro" id="IPR036942">
    <property type="entry name" value="Beta-barrel_TonB_sf"/>
</dbReference>
<evidence type="ECO:0000313" key="6">
    <source>
        <dbReference type="EMBL" id="MCF7560364.1"/>
    </source>
</evidence>
<accession>A0ABS9IHY6</accession>
<comment type="caution">
    <text evidence="6">The sequence shown here is derived from an EMBL/GenBank/DDBJ whole genome shotgun (WGS) entry which is preliminary data.</text>
</comment>
<protein>
    <submittedName>
        <fullName evidence="6">TonB-dependent receptor</fullName>
    </submittedName>
</protein>
<dbReference type="SUPFAM" id="SSF49464">
    <property type="entry name" value="Carboxypeptidase regulatory domain-like"/>
    <property type="match status" value="1"/>
</dbReference>
<evidence type="ECO:0000256" key="1">
    <source>
        <dbReference type="ARBA" id="ARBA00004442"/>
    </source>
</evidence>
<dbReference type="SUPFAM" id="SSF56935">
    <property type="entry name" value="Porins"/>
    <property type="match status" value="1"/>
</dbReference>
<keyword evidence="7" id="KW-1185">Reference proteome</keyword>
<sequence length="830" mass="93463">MKKLLFLCFVIISISAKAFTTDPEKNIDKTGSISGVVLDATLKQPLPYVNIIIKNAKGETITGGITLDDGSFEIEKIEEGDLIVSIQYIGYKTISRNITIGRGSYKVDLGNILLEEEAEGLDEVTVVAEVSTIQQKVDRKVITIGKDLAATGTASELMVGIPSVNVDAQTGDISLRGNSNVRVMVDGKLSNIPTAQLLKQIPSTAIKSIELITNPSAKYNPEGMSGIINIVLHKNTMVGFNGSANVGLSYEVEPKFNSSINMNYRNGKFNFFGNYSTNISKNRNLGNIVRPENNSEQLFRFLDKRNNQQYKVGVDFYLNDKNTISIFTNQNDSENSTVGRTTAVFYDDMSFNQDQIFSNEGSNNSSQYNFDYKLDFSKEGENIELEIDHNIFDGTNPVFFDQIAGPLSDYTDFNDTENESTTINLDYVNPLSETTKLELGLQAWLFNTNIMYSSTGQSYNDMGNLVPTPSVDFDYTRDIYSAYATFSKSLDKWTYQVGARLENVKEDANALQTDVVTDDVTEIPFTNDYFQVYPSLFITYSPSEKNSYQLSYSRRVDRPGIGQVNPIKEWSTPLISSFGKQDLQPQFTNSLELNYTRNLNDRKGSVTAGVFYRAISDEINRALFIDRSDVTSGRIILTHDNFDNTSAYGVEVTTNYRPTKWWSINGSFDFYSQTQKGIAENIRDGVLIENATVADIETNVTEVDNAAFNFRMFNNFSVSKKLAFTAFGFYRGKNKTLQFDMKPMYFVNLGMRYSFLEENRATFSFNYNDVFDTMRFGFEGSRPFVQNGEFNWESNTWNVSLNYRFGGGKFRAKSRKNRDDNVKDGSGGFL</sequence>
<dbReference type="InterPro" id="IPR037066">
    <property type="entry name" value="Plug_dom_sf"/>
</dbReference>
<name>A0ABS9IHY6_9FLAO</name>
<gene>
    <name evidence="6" type="ORF">L3X39_06895</name>
</gene>
<dbReference type="Pfam" id="PF14905">
    <property type="entry name" value="OMP_b-brl_3"/>
    <property type="match status" value="1"/>
</dbReference>
<dbReference type="RefSeq" id="WP_237231041.1">
    <property type="nucleotide sequence ID" value="NZ_JAKKDV010000002.1"/>
</dbReference>
<feature type="chain" id="PRO_5047135018" evidence="4">
    <location>
        <begin position="19"/>
        <end position="830"/>
    </location>
</feature>
<reference evidence="6 7" key="1">
    <citation type="submission" date="2022-01" db="EMBL/GenBank/DDBJ databases">
        <title>Draft genome sequence of Sabulilitoribacter multivorans KCTC 32326.</title>
        <authorList>
            <person name="Oh J.-S."/>
        </authorList>
    </citation>
    <scope>NUCLEOTIDE SEQUENCE [LARGE SCALE GENOMIC DNA]</scope>
    <source>
        <strain evidence="6 7">M-M16</strain>
    </source>
</reference>
<organism evidence="6 7">
    <name type="scientific">Flaviramulus multivorans</name>
    <dbReference type="NCBI Taxonomy" id="1304750"/>
    <lineage>
        <taxon>Bacteria</taxon>
        <taxon>Pseudomonadati</taxon>
        <taxon>Bacteroidota</taxon>
        <taxon>Flavobacteriia</taxon>
        <taxon>Flavobacteriales</taxon>
        <taxon>Flavobacteriaceae</taxon>
        <taxon>Flaviramulus</taxon>
    </lineage>
</organism>
<evidence type="ECO:0000256" key="4">
    <source>
        <dbReference type="SAM" id="SignalP"/>
    </source>
</evidence>
<dbReference type="PANTHER" id="PTHR40980">
    <property type="entry name" value="PLUG DOMAIN-CONTAINING PROTEIN"/>
    <property type="match status" value="1"/>
</dbReference>
<keyword evidence="6" id="KW-0675">Receptor</keyword>
<dbReference type="PANTHER" id="PTHR40980:SF4">
    <property type="entry name" value="TONB-DEPENDENT RECEPTOR-LIKE BETA-BARREL DOMAIN-CONTAINING PROTEIN"/>
    <property type="match status" value="1"/>
</dbReference>
<proteinExistence type="predicted"/>
<comment type="subcellular location">
    <subcellularLocation>
        <location evidence="1">Cell outer membrane</location>
    </subcellularLocation>
</comment>
<keyword evidence="3" id="KW-0998">Cell outer membrane</keyword>
<dbReference type="Gene3D" id="2.40.170.20">
    <property type="entry name" value="TonB-dependent receptor, beta-barrel domain"/>
    <property type="match status" value="1"/>
</dbReference>
<dbReference type="Proteomes" id="UP001200022">
    <property type="component" value="Unassembled WGS sequence"/>
</dbReference>
<evidence type="ECO:0000259" key="5">
    <source>
        <dbReference type="Pfam" id="PF14905"/>
    </source>
</evidence>
<dbReference type="EMBL" id="JAKKDV010000002">
    <property type="protein sequence ID" value="MCF7560364.1"/>
    <property type="molecule type" value="Genomic_DNA"/>
</dbReference>
<evidence type="ECO:0000256" key="3">
    <source>
        <dbReference type="ARBA" id="ARBA00023237"/>
    </source>
</evidence>
<dbReference type="Gene3D" id="2.60.40.1120">
    <property type="entry name" value="Carboxypeptidase-like, regulatory domain"/>
    <property type="match status" value="1"/>
</dbReference>
<dbReference type="Gene3D" id="2.170.130.10">
    <property type="entry name" value="TonB-dependent receptor, plug domain"/>
    <property type="match status" value="1"/>
</dbReference>
<keyword evidence="4" id="KW-0732">Signal</keyword>
<evidence type="ECO:0000313" key="7">
    <source>
        <dbReference type="Proteomes" id="UP001200022"/>
    </source>
</evidence>
<feature type="domain" description="Outer membrane protein beta-barrel" evidence="5">
    <location>
        <begin position="375"/>
        <end position="803"/>
    </location>
</feature>
<dbReference type="InterPro" id="IPR041700">
    <property type="entry name" value="OMP_b-brl_3"/>
</dbReference>
<dbReference type="InterPro" id="IPR008969">
    <property type="entry name" value="CarboxyPept-like_regulatory"/>
</dbReference>
<feature type="signal peptide" evidence="4">
    <location>
        <begin position="1"/>
        <end position="18"/>
    </location>
</feature>
<keyword evidence="2" id="KW-0472">Membrane</keyword>